<name>A0A6A6II83_9PLEO</name>
<dbReference type="GeneID" id="54585370"/>
<feature type="coiled-coil region" evidence="1">
    <location>
        <begin position="159"/>
        <end position="214"/>
    </location>
</feature>
<keyword evidence="1" id="KW-0175">Coiled coil</keyword>
<evidence type="ECO:0000313" key="2">
    <source>
        <dbReference type="EMBL" id="KAF2249887.1"/>
    </source>
</evidence>
<dbReference type="AlphaFoldDB" id="A0A6A6II83"/>
<gene>
    <name evidence="2" type="ORF">BU26DRAFT_550203</name>
</gene>
<protein>
    <submittedName>
        <fullName evidence="2">Uncharacterized protein</fullName>
    </submittedName>
</protein>
<sequence length="332" mass="37247">MEATSKRKSPSPSGTIAAAAPFTAVLAIRKRKKEQLKEWCAGVQETGKCEAMNTEAVAELGIPNNSYSDPQPGESSNDIDIDKQRQCSITNNNSETLALSLPMEGNMALNSSPYEDPNPKTTWALPGDTQPQGNADVDADADKSQFMKEDAGHKAVQDTEGAQQRLRALEQQLSEKDAEIQHLQTRNKILDHTLDILEKERAQKNEELTKLEQSITQGTLMSPEEVERLYHKLQSLEALPEKAQQLEECLSKGNSELLRLQNLSNSLQAQLDAKTRDTDRYLSCVISLEQYLEIVLRDRDSSVQYTHELRKRIRSLEELHRIVMPTSTNSFI</sequence>
<dbReference type="Proteomes" id="UP000800094">
    <property type="component" value="Unassembled WGS sequence"/>
</dbReference>
<organism evidence="2 3">
    <name type="scientific">Trematosphaeria pertusa</name>
    <dbReference type="NCBI Taxonomy" id="390896"/>
    <lineage>
        <taxon>Eukaryota</taxon>
        <taxon>Fungi</taxon>
        <taxon>Dikarya</taxon>
        <taxon>Ascomycota</taxon>
        <taxon>Pezizomycotina</taxon>
        <taxon>Dothideomycetes</taxon>
        <taxon>Pleosporomycetidae</taxon>
        <taxon>Pleosporales</taxon>
        <taxon>Massarineae</taxon>
        <taxon>Trematosphaeriaceae</taxon>
        <taxon>Trematosphaeria</taxon>
    </lineage>
</organism>
<accession>A0A6A6II83</accession>
<dbReference type="EMBL" id="ML987194">
    <property type="protein sequence ID" value="KAF2249887.1"/>
    <property type="molecule type" value="Genomic_DNA"/>
</dbReference>
<dbReference type="RefSeq" id="XP_033684891.1">
    <property type="nucleotide sequence ID" value="XM_033832040.1"/>
</dbReference>
<reference evidence="2" key="1">
    <citation type="journal article" date="2020" name="Stud. Mycol.">
        <title>101 Dothideomycetes genomes: a test case for predicting lifestyles and emergence of pathogens.</title>
        <authorList>
            <person name="Haridas S."/>
            <person name="Albert R."/>
            <person name="Binder M."/>
            <person name="Bloem J."/>
            <person name="Labutti K."/>
            <person name="Salamov A."/>
            <person name="Andreopoulos B."/>
            <person name="Baker S."/>
            <person name="Barry K."/>
            <person name="Bills G."/>
            <person name="Bluhm B."/>
            <person name="Cannon C."/>
            <person name="Castanera R."/>
            <person name="Culley D."/>
            <person name="Daum C."/>
            <person name="Ezra D."/>
            <person name="Gonzalez J."/>
            <person name="Henrissat B."/>
            <person name="Kuo A."/>
            <person name="Liang C."/>
            <person name="Lipzen A."/>
            <person name="Lutzoni F."/>
            <person name="Magnuson J."/>
            <person name="Mondo S."/>
            <person name="Nolan M."/>
            <person name="Ohm R."/>
            <person name="Pangilinan J."/>
            <person name="Park H.-J."/>
            <person name="Ramirez L."/>
            <person name="Alfaro M."/>
            <person name="Sun H."/>
            <person name="Tritt A."/>
            <person name="Yoshinaga Y."/>
            <person name="Zwiers L.-H."/>
            <person name="Turgeon B."/>
            <person name="Goodwin S."/>
            <person name="Spatafora J."/>
            <person name="Crous P."/>
            <person name="Grigoriev I."/>
        </authorList>
    </citation>
    <scope>NUCLEOTIDE SEQUENCE</scope>
    <source>
        <strain evidence="2">CBS 122368</strain>
    </source>
</reference>
<evidence type="ECO:0000313" key="3">
    <source>
        <dbReference type="Proteomes" id="UP000800094"/>
    </source>
</evidence>
<keyword evidence="3" id="KW-1185">Reference proteome</keyword>
<proteinExistence type="predicted"/>
<evidence type="ECO:0000256" key="1">
    <source>
        <dbReference type="SAM" id="Coils"/>
    </source>
</evidence>